<sequence>ISATELFDVSPKYLRALVIDPVGDQWGSRGYIADAGDETIIVYSLGQAKWWKLRMLHEPEIPRVHSTDLAISRRNSILYMTGHNTHDLFSINLNKVREDEVFRTASHGVQNITVTWLGKKLGPSMGLICDLKDGLHYFMTSERASVRWDTKLPLNAQSHSVLMQSNDVPCITDYVMDTRRNIWGLVNLKCPGATKKNVSTSILKSRIVRILKYSFT</sequence>
<dbReference type="InterPro" id="IPR017996">
    <property type="entry name" value="MRJP/yellow-related"/>
</dbReference>
<reference evidence="5" key="1">
    <citation type="journal article" date="2018" name="Genome Res.">
        <title>The genomic architecture and molecular evolution of ant odorant receptors.</title>
        <authorList>
            <person name="McKenzie S.K."/>
            <person name="Kronauer D.J.C."/>
        </authorList>
    </citation>
    <scope>NUCLEOTIDE SEQUENCE [LARGE SCALE GENOMIC DNA]</scope>
    <source>
        <strain evidence="5">Clonal line C1</strain>
    </source>
</reference>
<comment type="caution">
    <text evidence="5">The sequence shown here is derived from an EMBL/GenBank/DDBJ whole genome shotgun (WGS) entry which is preliminary data.</text>
</comment>
<dbReference type="Proteomes" id="UP000279307">
    <property type="component" value="Chromosome 1"/>
</dbReference>
<evidence type="ECO:0000256" key="1">
    <source>
        <dbReference type="ARBA" id="ARBA00004613"/>
    </source>
</evidence>
<dbReference type="OrthoDB" id="6624404at2759"/>
<dbReference type="AlphaFoldDB" id="A0A3L8E446"/>
<feature type="non-terminal residue" evidence="5">
    <location>
        <position position="1"/>
    </location>
</feature>
<proteinExistence type="inferred from homology"/>
<dbReference type="SUPFAM" id="SSF63825">
    <property type="entry name" value="YWTD domain"/>
    <property type="match status" value="1"/>
</dbReference>
<evidence type="ECO:0000256" key="4">
    <source>
        <dbReference type="ARBA" id="ARBA00022729"/>
    </source>
</evidence>
<keyword evidence="4" id="KW-0732">Signal</keyword>
<dbReference type="Pfam" id="PF03022">
    <property type="entry name" value="MRJP"/>
    <property type="match status" value="1"/>
</dbReference>
<accession>A0A3L8E446</accession>
<evidence type="ECO:0000256" key="3">
    <source>
        <dbReference type="ARBA" id="ARBA00022525"/>
    </source>
</evidence>
<dbReference type="GO" id="GO:0005576">
    <property type="term" value="C:extracellular region"/>
    <property type="evidence" value="ECO:0007669"/>
    <property type="project" value="UniProtKB-SubCell"/>
</dbReference>
<dbReference type="InterPro" id="IPR011042">
    <property type="entry name" value="6-blade_b-propeller_TolB-like"/>
</dbReference>
<organism evidence="5">
    <name type="scientific">Ooceraea biroi</name>
    <name type="common">Clonal raider ant</name>
    <name type="synonym">Cerapachys biroi</name>
    <dbReference type="NCBI Taxonomy" id="2015173"/>
    <lineage>
        <taxon>Eukaryota</taxon>
        <taxon>Metazoa</taxon>
        <taxon>Ecdysozoa</taxon>
        <taxon>Arthropoda</taxon>
        <taxon>Hexapoda</taxon>
        <taxon>Insecta</taxon>
        <taxon>Pterygota</taxon>
        <taxon>Neoptera</taxon>
        <taxon>Endopterygota</taxon>
        <taxon>Hymenoptera</taxon>
        <taxon>Apocrita</taxon>
        <taxon>Aculeata</taxon>
        <taxon>Formicoidea</taxon>
        <taxon>Formicidae</taxon>
        <taxon>Dorylinae</taxon>
        <taxon>Ooceraea</taxon>
    </lineage>
</organism>
<name>A0A3L8E446_OOCBI</name>
<keyword evidence="3" id="KW-0964">Secreted</keyword>
<evidence type="ECO:0000256" key="2">
    <source>
        <dbReference type="ARBA" id="ARBA00009127"/>
    </source>
</evidence>
<dbReference type="Gene3D" id="2.120.10.30">
    <property type="entry name" value="TolB, C-terminal domain"/>
    <property type="match status" value="1"/>
</dbReference>
<reference evidence="5" key="2">
    <citation type="submission" date="2018-07" db="EMBL/GenBank/DDBJ databases">
        <authorList>
            <person name="Mckenzie S.K."/>
            <person name="Kronauer D.J.C."/>
        </authorList>
    </citation>
    <scope>NUCLEOTIDE SEQUENCE</scope>
    <source>
        <strain evidence="5">Clonal line C1</strain>
    </source>
</reference>
<comment type="similarity">
    <text evidence="2">Belongs to the major royal jelly protein family.</text>
</comment>
<evidence type="ECO:0000313" key="5">
    <source>
        <dbReference type="EMBL" id="RLU27454.1"/>
    </source>
</evidence>
<protein>
    <submittedName>
        <fullName evidence="5">Uncharacterized protein</fullName>
    </submittedName>
</protein>
<gene>
    <name evidence="5" type="ORF">DMN91_001258</name>
</gene>
<dbReference type="EMBL" id="QOIP01000001">
    <property type="protein sequence ID" value="RLU27454.1"/>
    <property type="molecule type" value="Genomic_DNA"/>
</dbReference>
<comment type="subcellular location">
    <subcellularLocation>
        <location evidence="1">Secreted</location>
    </subcellularLocation>
</comment>